<feature type="domain" description="MYND-type" evidence="5">
    <location>
        <begin position="35"/>
        <end position="72"/>
    </location>
</feature>
<keyword evidence="3" id="KW-0862">Zinc</keyword>
<organism evidence="6 7">
    <name type="scientific">Decorospora gaudefroyi</name>
    <dbReference type="NCBI Taxonomy" id="184978"/>
    <lineage>
        <taxon>Eukaryota</taxon>
        <taxon>Fungi</taxon>
        <taxon>Dikarya</taxon>
        <taxon>Ascomycota</taxon>
        <taxon>Pezizomycotina</taxon>
        <taxon>Dothideomycetes</taxon>
        <taxon>Pleosporomycetidae</taxon>
        <taxon>Pleosporales</taxon>
        <taxon>Pleosporineae</taxon>
        <taxon>Pleosporaceae</taxon>
        <taxon>Decorospora</taxon>
    </lineage>
</organism>
<evidence type="ECO:0000256" key="4">
    <source>
        <dbReference type="PROSITE-ProRule" id="PRU00134"/>
    </source>
</evidence>
<evidence type="ECO:0000313" key="7">
    <source>
        <dbReference type="Proteomes" id="UP000800040"/>
    </source>
</evidence>
<keyword evidence="2 4" id="KW-0863">Zinc-finger</keyword>
<dbReference type="OrthoDB" id="437457at2759"/>
<accession>A0A6A5K4I5</accession>
<evidence type="ECO:0000313" key="6">
    <source>
        <dbReference type="EMBL" id="KAF1832595.1"/>
    </source>
</evidence>
<evidence type="ECO:0000256" key="3">
    <source>
        <dbReference type="ARBA" id="ARBA00022833"/>
    </source>
</evidence>
<dbReference type="InterPro" id="IPR002893">
    <property type="entry name" value="Znf_MYND"/>
</dbReference>
<dbReference type="PROSITE" id="PS01360">
    <property type="entry name" value="ZF_MYND_1"/>
    <property type="match status" value="1"/>
</dbReference>
<dbReference type="Pfam" id="PF01753">
    <property type="entry name" value="zf-MYND"/>
    <property type="match status" value="1"/>
</dbReference>
<proteinExistence type="predicted"/>
<keyword evidence="1" id="KW-0479">Metal-binding</keyword>
<dbReference type="SUPFAM" id="SSF144232">
    <property type="entry name" value="HIT/MYND zinc finger-like"/>
    <property type="match status" value="1"/>
</dbReference>
<sequence length="236" mass="26690">MPTKTSAALPQDFGHPHLLEDYTPVPQPTITTKICAVCHASAPHTLCSKCRNIRYCSTSCQELDWKLHKVVCKHYIEATAQTRCPSSRRVLYFHPLASKPTFTDIPFGPDGTVYGLSEHLFPGVPDADIKRLSFHDRFLPYFIQLAYDTNPDKKRELEENRSLGRPFRGPVVALAYDAETGLSAPALDVDTTIMRPLMQYVELRREYDGPIFVEQPQKRYTKGEWKAIMGDDAGCV</sequence>
<evidence type="ECO:0000259" key="5">
    <source>
        <dbReference type="PROSITE" id="PS50865"/>
    </source>
</evidence>
<dbReference type="Proteomes" id="UP000800040">
    <property type="component" value="Unassembled WGS sequence"/>
</dbReference>
<dbReference type="EMBL" id="ML975335">
    <property type="protein sequence ID" value="KAF1832595.1"/>
    <property type="molecule type" value="Genomic_DNA"/>
</dbReference>
<dbReference type="Gene3D" id="6.10.140.2220">
    <property type="match status" value="1"/>
</dbReference>
<dbReference type="GO" id="GO:0008270">
    <property type="term" value="F:zinc ion binding"/>
    <property type="evidence" value="ECO:0007669"/>
    <property type="project" value="UniProtKB-KW"/>
</dbReference>
<dbReference type="PROSITE" id="PS50865">
    <property type="entry name" value="ZF_MYND_2"/>
    <property type="match status" value="1"/>
</dbReference>
<name>A0A6A5K4I5_9PLEO</name>
<dbReference type="AlphaFoldDB" id="A0A6A5K4I5"/>
<gene>
    <name evidence="6" type="ORF">BDW02DRAFT_502684</name>
</gene>
<evidence type="ECO:0000256" key="2">
    <source>
        <dbReference type="ARBA" id="ARBA00022771"/>
    </source>
</evidence>
<protein>
    <recommendedName>
        <fullName evidence="5">MYND-type domain-containing protein</fullName>
    </recommendedName>
</protein>
<keyword evidence="7" id="KW-1185">Reference proteome</keyword>
<reference evidence="6" key="1">
    <citation type="submission" date="2020-01" db="EMBL/GenBank/DDBJ databases">
        <authorList>
            <consortium name="DOE Joint Genome Institute"/>
            <person name="Haridas S."/>
            <person name="Albert R."/>
            <person name="Binder M."/>
            <person name="Bloem J."/>
            <person name="Labutti K."/>
            <person name="Salamov A."/>
            <person name="Andreopoulos B."/>
            <person name="Baker S.E."/>
            <person name="Barry K."/>
            <person name="Bills G."/>
            <person name="Bluhm B.H."/>
            <person name="Cannon C."/>
            <person name="Castanera R."/>
            <person name="Culley D.E."/>
            <person name="Daum C."/>
            <person name="Ezra D."/>
            <person name="Gonzalez J.B."/>
            <person name="Henrissat B."/>
            <person name="Kuo A."/>
            <person name="Liang C."/>
            <person name="Lipzen A."/>
            <person name="Lutzoni F."/>
            <person name="Magnuson J."/>
            <person name="Mondo S."/>
            <person name="Nolan M."/>
            <person name="Ohm R."/>
            <person name="Pangilinan J."/>
            <person name="Park H.-J."/>
            <person name="Ramirez L."/>
            <person name="Alfaro M."/>
            <person name="Sun H."/>
            <person name="Tritt A."/>
            <person name="Yoshinaga Y."/>
            <person name="Zwiers L.-H."/>
            <person name="Turgeon B.G."/>
            <person name="Goodwin S.B."/>
            <person name="Spatafora J.W."/>
            <person name="Crous P.W."/>
            <person name="Grigoriev I.V."/>
        </authorList>
    </citation>
    <scope>NUCLEOTIDE SEQUENCE</scope>
    <source>
        <strain evidence="6">P77</strain>
    </source>
</reference>
<evidence type="ECO:0000256" key="1">
    <source>
        <dbReference type="ARBA" id="ARBA00022723"/>
    </source>
</evidence>